<gene>
    <name evidence="3" type="ORF">V2H41_08510</name>
</gene>
<sequence length="254" mass="29304">MLNFRNTTVAFAVVLILLITTNVGWGWYLLLLVVYLSILFYGSYSIHSQFFVKTICSGSTNEKKIAITFDDGPQQQFTPQILELLLKYNVKATFFCIGKNAASHPLLLKQIYEQGHHIGSHSYAHGFWFDLLTARQMQADLQQVHELFQKELSVNIKWFRPPYGVTTPPMKKALQQMNYTAIGWSARSLDTMIQDEERLFLRLKRFLKPGAIFLFHDCSAITVQVLPRFLEYVQEQGFEVVPLFNLINLPPYAD</sequence>
<evidence type="ECO:0000313" key="4">
    <source>
        <dbReference type="Proteomes" id="UP001357452"/>
    </source>
</evidence>
<keyword evidence="1" id="KW-1133">Transmembrane helix</keyword>
<evidence type="ECO:0000256" key="1">
    <source>
        <dbReference type="SAM" id="Phobius"/>
    </source>
</evidence>
<comment type="caution">
    <text evidence="3">The sequence shown here is derived from an EMBL/GenBank/DDBJ whole genome shotgun (WGS) entry which is preliminary data.</text>
</comment>
<dbReference type="Proteomes" id="UP001357452">
    <property type="component" value="Unassembled WGS sequence"/>
</dbReference>
<dbReference type="SUPFAM" id="SSF88713">
    <property type="entry name" value="Glycoside hydrolase/deacetylase"/>
    <property type="match status" value="1"/>
</dbReference>
<protein>
    <submittedName>
        <fullName evidence="3">Polysaccharide deacetylase family protein</fullName>
        <ecNumber evidence="3">3.-.-.-</ecNumber>
    </submittedName>
</protein>
<accession>A0ABU7RH29</accession>
<dbReference type="RefSeq" id="WP_330974721.1">
    <property type="nucleotide sequence ID" value="NZ_JAZGLY010000004.1"/>
</dbReference>
<dbReference type="CDD" id="cd10917">
    <property type="entry name" value="CE4_NodB_like_6s_7s"/>
    <property type="match status" value="1"/>
</dbReference>
<feature type="domain" description="NodB homology" evidence="2">
    <location>
        <begin position="63"/>
        <end position="241"/>
    </location>
</feature>
<organism evidence="3 4">
    <name type="scientific">Niabella digestorum</name>
    <dbReference type="NCBI Taxonomy" id="3117701"/>
    <lineage>
        <taxon>Bacteria</taxon>
        <taxon>Pseudomonadati</taxon>
        <taxon>Bacteroidota</taxon>
        <taxon>Chitinophagia</taxon>
        <taxon>Chitinophagales</taxon>
        <taxon>Chitinophagaceae</taxon>
        <taxon>Niabella</taxon>
    </lineage>
</organism>
<dbReference type="EMBL" id="JAZGLY010000004">
    <property type="protein sequence ID" value="MEE6187312.1"/>
    <property type="molecule type" value="Genomic_DNA"/>
</dbReference>
<reference evidence="3 4" key="1">
    <citation type="submission" date="2024-01" db="EMBL/GenBank/DDBJ databases">
        <title>Niabella digestum sp. nov., isolated from waste digestion system.</title>
        <authorList>
            <person name="Zhang L."/>
        </authorList>
    </citation>
    <scope>NUCLEOTIDE SEQUENCE [LARGE SCALE GENOMIC DNA]</scope>
    <source>
        <strain evidence="3 4">A18</strain>
    </source>
</reference>
<dbReference type="InterPro" id="IPR050248">
    <property type="entry name" value="Polysacc_deacetylase_ArnD"/>
</dbReference>
<keyword evidence="1" id="KW-0812">Transmembrane</keyword>
<keyword evidence="3" id="KW-0378">Hydrolase</keyword>
<dbReference type="InterPro" id="IPR002509">
    <property type="entry name" value="NODB_dom"/>
</dbReference>
<proteinExistence type="predicted"/>
<dbReference type="EC" id="3.-.-.-" evidence="3"/>
<dbReference type="PROSITE" id="PS51677">
    <property type="entry name" value="NODB"/>
    <property type="match status" value="1"/>
</dbReference>
<keyword evidence="1" id="KW-0472">Membrane</keyword>
<dbReference type="Pfam" id="PF01522">
    <property type="entry name" value="Polysacc_deac_1"/>
    <property type="match status" value="1"/>
</dbReference>
<dbReference type="InterPro" id="IPR011330">
    <property type="entry name" value="Glyco_hydro/deAcase_b/a-brl"/>
</dbReference>
<name>A0ABU7RH29_9BACT</name>
<dbReference type="PANTHER" id="PTHR10587">
    <property type="entry name" value="GLYCOSYL TRANSFERASE-RELATED"/>
    <property type="match status" value="1"/>
</dbReference>
<keyword evidence="4" id="KW-1185">Reference proteome</keyword>
<evidence type="ECO:0000313" key="3">
    <source>
        <dbReference type="EMBL" id="MEE6187312.1"/>
    </source>
</evidence>
<dbReference type="Gene3D" id="3.20.20.370">
    <property type="entry name" value="Glycoside hydrolase/deacetylase"/>
    <property type="match status" value="1"/>
</dbReference>
<dbReference type="GO" id="GO:0016787">
    <property type="term" value="F:hydrolase activity"/>
    <property type="evidence" value="ECO:0007669"/>
    <property type="project" value="UniProtKB-KW"/>
</dbReference>
<feature type="transmembrane region" description="Helical" evidence="1">
    <location>
        <begin position="12"/>
        <end position="41"/>
    </location>
</feature>
<evidence type="ECO:0000259" key="2">
    <source>
        <dbReference type="PROSITE" id="PS51677"/>
    </source>
</evidence>